<dbReference type="OrthoDB" id="5319888at2"/>
<sequence>MTHVPIDFTIVHGIPEAMRLPAAALYEDAFGPKFAVAIPCAEHRHALLSESLNLDYAFAAIKDDGLIGLAGYKTHEGSLTDGMTYSSLIKHAGVIRGNWAALVFSLYERSLTNGQLLMDGIVVDPSMRGQGVGTQLLHELMQFAGISGFESVRLDVVETNPNARRMYERNGFAVTRIERFGYLRWLLGFGASATLERATAVKVS</sequence>
<reference evidence="4 5" key="1">
    <citation type="submission" date="2019-02" db="EMBL/GenBank/DDBJ databases">
        <title>Deep-cultivation of Planctomycetes and their phenomic and genomic characterization uncovers novel biology.</title>
        <authorList>
            <person name="Wiegand S."/>
            <person name="Jogler M."/>
            <person name="Boedeker C."/>
            <person name="Pinto D."/>
            <person name="Vollmers J."/>
            <person name="Rivas-Marin E."/>
            <person name="Kohn T."/>
            <person name="Peeters S.H."/>
            <person name="Heuer A."/>
            <person name="Rast P."/>
            <person name="Oberbeckmann S."/>
            <person name="Bunk B."/>
            <person name="Jeske O."/>
            <person name="Meyerdierks A."/>
            <person name="Storesund J.E."/>
            <person name="Kallscheuer N."/>
            <person name="Luecker S."/>
            <person name="Lage O.M."/>
            <person name="Pohl T."/>
            <person name="Merkel B.J."/>
            <person name="Hornburger P."/>
            <person name="Mueller R.-W."/>
            <person name="Bruemmer F."/>
            <person name="Labrenz M."/>
            <person name="Spormann A.M."/>
            <person name="Op Den Camp H."/>
            <person name="Overmann J."/>
            <person name="Amann R."/>
            <person name="Jetten M.S.M."/>
            <person name="Mascher T."/>
            <person name="Medema M.H."/>
            <person name="Devos D.P."/>
            <person name="Kaster A.-K."/>
            <person name="Ovreas L."/>
            <person name="Rohde M."/>
            <person name="Galperin M.Y."/>
            <person name="Jogler C."/>
        </authorList>
    </citation>
    <scope>NUCLEOTIDE SEQUENCE [LARGE SCALE GENOMIC DNA]</scope>
    <source>
        <strain evidence="4 5">Poly51</strain>
    </source>
</reference>
<feature type="domain" description="N-acetyltransferase" evidence="3">
    <location>
        <begin position="9"/>
        <end position="196"/>
    </location>
</feature>
<dbReference type="EMBL" id="SJPW01000012">
    <property type="protein sequence ID" value="TWU44545.1"/>
    <property type="molecule type" value="Genomic_DNA"/>
</dbReference>
<proteinExistence type="predicted"/>
<name>A0A5C6E7K2_9BACT</name>
<dbReference type="InterPro" id="IPR050680">
    <property type="entry name" value="YpeA/RimI_acetyltransf"/>
</dbReference>
<comment type="caution">
    <text evidence="4">The sequence shown here is derived from an EMBL/GenBank/DDBJ whole genome shotgun (WGS) entry which is preliminary data.</text>
</comment>
<evidence type="ECO:0000256" key="2">
    <source>
        <dbReference type="ARBA" id="ARBA00023315"/>
    </source>
</evidence>
<dbReference type="PANTHER" id="PTHR43420">
    <property type="entry name" value="ACETYLTRANSFERASE"/>
    <property type="match status" value="1"/>
</dbReference>
<dbReference type="PROSITE" id="PS51186">
    <property type="entry name" value="GNAT"/>
    <property type="match status" value="1"/>
</dbReference>
<keyword evidence="2" id="KW-0012">Acyltransferase</keyword>
<dbReference type="InterPro" id="IPR016181">
    <property type="entry name" value="Acyl_CoA_acyltransferase"/>
</dbReference>
<dbReference type="SUPFAM" id="SSF55729">
    <property type="entry name" value="Acyl-CoA N-acyltransferases (Nat)"/>
    <property type="match status" value="1"/>
</dbReference>
<dbReference type="Proteomes" id="UP000318288">
    <property type="component" value="Unassembled WGS sequence"/>
</dbReference>
<dbReference type="RefSeq" id="WP_146462475.1">
    <property type="nucleotide sequence ID" value="NZ_SJPW01000012.1"/>
</dbReference>
<protein>
    <submittedName>
        <fullName evidence="4">Acetyltransferase (GNAT) family protein</fullName>
    </submittedName>
</protein>
<keyword evidence="1 4" id="KW-0808">Transferase</keyword>
<keyword evidence="5" id="KW-1185">Reference proteome</keyword>
<dbReference type="CDD" id="cd04301">
    <property type="entry name" value="NAT_SF"/>
    <property type="match status" value="1"/>
</dbReference>
<accession>A0A5C6E7K2</accession>
<organism evidence="4 5">
    <name type="scientific">Rubripirellula tenax</name>
    <dbReference type="NCBI Taxonomy" id="2528015"/>
    <lineage>
        <taxon>Bacteria</taxon>
        <taxon>Pseudomonadati</taxon>
        <taxon>Planctomycetota</taxon>
        <taxon>Planctomycetia</taxon>
        <taxon>Pirellulales</taxon>
        <taxon>Pirellulaceae</taxon>
        <taxon>Rubripirellula</taxon>
    </lineage>
</organism>
<dbReference type="InterPro" id="IPR000182">
    <property type="entry name" value="GNAT_dom"/>
</dbReference>
<gene>
    <name evidence="4" type="ORF">Poly51_61120</name>
</gene>
<evidence type="ECO:0000313" key="5">
    <source>
        <dbReference type="Proteomes" id="UP000318288"/>
    </source>
</evidence>
<evidence type="ECO:0000256" key="1">
    <source>
        <dbReference type="ARBA" id="ARBA00022679"/>
    </source>
</evidence>
<dbReference type="AlphaFoldDB" id="A0A5C6E7K2"/>
<evidence type="ECO:0000313" key="4">
    <source>
        <dbReference type="EMBL" id="TWU44545.1"/>
    </source>
</evidence>
<dbReference type="GO" id="GO:0016747">
    <property type="term" value="F:acyltransferase activity, transferring groups other than amino-acyl groups"/>
    <property type="evidence" value="ECO:0007669"/>
    <property type="project" value="InterPro"/>
</dbReference>
<evidence type="ECO:0000259" key="3">
    <source>
        <dbReference type="PROSITE" id="PS51186"/>
    </source>
</evidence>
<dbReference type="Gene3D" id="3.40.630.30">
    <property type="match status" value="1"/>
</dbReference>
<dbReference type="Pfam" id="PF00583">
    <property type="entry name" value="Acetyltransf_1"/>
    <property type="match status" value="1"/>
</dbReference>